<evidence type="ECO:0000313" key="3">
    <source>
        <dbReference type="Proteomes" id="UP000236291"/>
    </source>
</evidence>
<feature type="region of interest" description="Disordered" evidence="1">
    <location>
        <begin position="1"/>
        <end position="27"/>
    </location>
</feature>
<reference evidence="2 3" key="1">
    <citation type="journal article" date="2014" name="Am. J. Bot.">
        <title>Genome assembly and annotation for red clover (Trifolium pratense; Fabaceae).</title>
        <authorList>
            <person name="Istvanek J."/>
            <person name="Jaros M."/>
            <person name="Krenek A."/>
            <person name="Repkova J."/>
        </authorList>
    </citation>
    <scope>NUCLEOTIDE SEQUENCE [LARGE SCALE GENOMIC DNA]</scope>
    <source>
        <strain evidence="3">cv. Tatra</strain>
        <tissue evidence="2">Young leaves</tissue>
    </source>
</reference>
<comment type="caution">
    <text evidence="2">The sequence shown here is derived from an EMBL/GenBank/DDBJ whole genome shotgun (WGS) entry which is preliminary data.</text>
</comment>
<protein>
    <submittedName>
        <fullName evidence="2">Uncharacterized protein</fullName>
    </submittedName>
</protein>
<organism evidence="2 3">
    <name type="scientific">Trifolium pratense</name>
    <name type="common">Red clover</name>
    <dbReference type="NCBI Taxonomy" id="57577"/>
    <lineage>
        <taxon>Eukaryota</taxon>
        <taxon>Viridiplantae</taxon>
        <taxon>Streptophyta</taxon>
        <taxon>Embryophyta</taxon>
        <taxon>Tracheophyta</taxon>
        <taxon>Spermatophyta</taxon>
        <taxon>Magnoliopsida</taxon>
        <taxon>eudicotyledons</taxon>
        <taxon>Gunneridae</taxon>
        <taxon>Pentapetalae</taxon>
        <taxon>rosids</taxon>
        <taxon>fabids</taxon>
        <taxon>Fabales</taxon>
        <taxon>Fabaceae</taxon>
        <taxon>Papilionoideae</taxon>
        <taxon>50 kb inversion clade</taxon>
        <taxon>NPAAA clade</taxon>
        <taxon>Hologalegina</taxon>
        <taxon>IRL clade</taxon>
        <taxon>Trifolieae</taxon>
        <taxon>Trifolium</taxon>
    </lineage>
</organism>
<evidence type="ECO:0000313" key="2">
    <source>
        <dbReference type="EMBL" id="PNX67312.1"/>
    </source>
</evidence>
<reference evidence="2 3" key="2">
    <citation type="journal article" date="2017" name="Front. Plant Sci.">
        <title>Gene Classification and Mining of Molecular Markers Useful in Red Clover (Trifolium pratense) Breeding.</title>
        <authorList>
            <person name="Istvanek J."/>
            <person name="Dluhosova J."/>
            <person name="Dluhos P."/>
            <person name="Patkova L."/>
            <person name="Nedelnik J."/>
            <person name="Repkova J."/>
        </authorList>
    </citation>
    <scope>NUCLEOTIDE SEQUENCE [LARGE SCALE GENOMIC DNA]</scope>
    <source>
        <strain evidence="3">cv. Tatra</strain>
        <tissue evidence="2">Young leaves</tissue>
    </source>
</reference>
<accession>A0A2K3KM37</accession>
<dbReference type="Proteomes" id="UP000236291">
    <property type="component" value="Unassembled WGS sequence"/>
</dbReference>
<dbReference type="EMBL" id="ASHM01101676">
    <property type="protein sequence ID" value="PNX67312.1"/>
    <property type="molecule type" value="Genomic_DNA"/>
</dbReference>
<feature type="non-terminal residue" evidence="2">
    <location>
        <position position="1"/>
    </location>
</feature>
<evidence type="ECO:0000256" key="1">
    <source>
        <dbReference type="SAM" id="MobiDB-lite"/>
    </source>
</evidence>
<feature type="compositionally biased region" description="Acidic residues" evidence="1">
    <location>
        <begin position="1"/>
        <end position="12"/>
    </location>
</feature>
<dbReference type="AlphaFoldDB" id="A0A2K3KM37"/>
<sequence>KQEESESNDESENVVVDFGAGSNDADGVVDEGEVEVKSRDSIARWSNQNTRMLLGKRRAQKSIYLNALPIFKPRD</sequence>
<proteinExistence type="predicted"/>
<gene>
    <name evidence="2" type="ORF">L195_g055562</name>
</gene>
<name>A0A2K3KM37_TRIPR</name>